<gene>
    <name evidence="1" type="ORF">A3C72_03260</name>
</gene>
<dbReference type="STRING" id="1802306.A3C72_03260"/>
<protein>
    <submittedName>
        <fullName evidence="1">Uncharacterized protein</fullName>
    </submittedName>
</protein>
<reference evidence="1 2" key="1">
    <citation type="journal article" date="2016" name="Nat. Commun.">
        <title>Thousands of microbial genomes shed light on interconnected biogeochemical processes in an aquifer system.</title>
        <authorList>
            <person name="Anantharaman K."/>
            <person name="Brown C.T."/>
            <person name="Hug L.A."/>
            <person name="Sharon I."/>
            <person name="Castelle C.J."/>
            <person name="Probst A.J."/>
            <person name="Thomas B.C."/>
            <person name="Singh A."/>
            <person name="Wilkins M.J."/>
            <person name="Karaoz U."/>
            <person name="Brodie E.L."/>
            <person name="Williams K.H."/>
            <person name="Hubbard S.S."/>
            <person name="Banfield J.F."/>
        </authorList>
    </citation>
    <scope>NUCLEOTIDE SEQUENCE [LARGE SCALE GENOMIC DNA]</scope>
</reference>
<organism evidence="1 2">
    <name type="scientific">Candidatus Taylorbacteria bacterium RIFCSPHIGHO2_02_FULL_43_32b</name>
    <dbReference type="NCBI Taxonomy" id="1802306"/>
    <lineage>
        <taxon>Bacteria</taxon>
        <taxon>Candidatus Tayloriibacteriota</taxon>
    </lineage>
</organism>
<dbReference type="Proteomes" id="UP000177130">
    <property type="component" value="Unassembled WGS sequence"/>
</dbReference>
<comment type="caution">
    <text evidence="1">The sequence shown here is derived from an EMBL/GenBank/DDBJ whole genome shotgun (WGS) entry which is preliminary data.</text>
</comment>
<evidence type="ECO:0000313" key="2">
    <source>
        <dbReference type="Proteomes" id="UP000177130"/>
    </source>
</evidence>
<evidence type="ECO:0000313" key="1">
    <source>
        <dbReference type="EMBL" id="OHA24823.1"/>
    </source>
</evidence>
<dbReference type="AlphaFoldDB" id="A0A1G2MLU3"/>
<proteinExistence type="predicted"/>
<dbReference type="EMBL" id="MHRK01000004">
    <property type="protein sequence ID" value="OHA24823.1"/>
    <property type="molecule type" value="Genomic_DNA"/>
</dbReference>
<name>A0A1G2MLU3_9BACT</name>
<sequence>MTWRKPFSFAIILKVSSLHNKFMNATENSADFLCDLPRHFKDKLILEEWLLFRRVLQNDERAIHMLQNSIEWSCHKQEFAIEINGADTLSVYARPLKHRQ</sequence>
<accession>A0A1G2MLU3</accession>